<dbReference type="STRING" id="221109.gene:10733414"/>
<feature type="domain" description="Aminoglycoside phosphotransferase" evidence="1">
    <location>
        <begin position="20"/>
        <end position="251"/>
    </location>
</feature>
<dbReference type="Pfam" id="PF01636">
    <property type="entry name" value="APH"/>
    <property type="match status" value="1"/>
</dbReference>
<keyword evidence="3" id="KW-1185">Reference proteome</keyword>
<reference evidence="2 3" key="2">
    <citation type="journal article" date="2002" name="Nucleic Acids Res.">
        <title>Genome sequence of Oceanobacillus iheyensis isolated from the Iheya Ridge and its unexpected adaptive capabilities to extreme environments.</title>
        <authorList>
            <person name="Takami H."/>
            <person name="Takaki Y."/>
            <person name="Uchiyama I."/>
        </authorList>
    </citation>
    <scope>NUCLEOTIDE SEQUENCE [LARGE SCALE GENOMIC DNA]</scope>
    <source>
        <strain evidence="3">DSM 14371 / CIP 107618 / JCM 11309 / KCTC 3954 / HTE831</strain>
    </source>
</reference>
<organism evidence="2 3">
    <name type="scientific">Oceanobacillus iheyensis (strain DSM 14371 / CIP 107618 / JCM 11309 / KCTC 3954 / HTE831)</name>
    <dbReference type="NCBI Taxonomy" id="221109"/>
    <lineage>
        <taxon>Bacteria</taxon>
        <taxon>Bacillati</taxon>
        <taxon>Bacillota</taxon>
        <taxon>Bacilli</taxon>
        <taxon>Bacillales</taxon>
        <taxon>Bacillaceae</taxon>
        <taxon>Oceanobacillus</taxon>
    </lineage>
</organism>
<dbReference type="EMBL" id="BA000028">
    <property type="protein sequence ID" value="BAC13131.1"/>
    <property type="molecule type" value="Genomic_DNA"/>
</dbReference>
<dbReference type="KEGG" id="oih:OB1175"/>
<dbReference type="eggNOG" id="COG2334">
    <property type="taxonomic scope" value="Bacteria"/>
</dbReference>
<dbReference type="HOGENOM" id="CLU_068889_0_0_9"/>
<dbReference type="InterPro" id="IPR011009">
    <property type="entry name" value="Kinase-like_dom_sf"/>
</dbReference>
<dbReference type="Gene3D" id="1.20.58.840">
    <property type="match status" value="1"/>
</dbReference>
<evidence type="ECO:0000313" key="2">
    <source>
        <dbReference type="EMBL" id="BAC13131.1"/>
    </source>
</evidence>
<dbReference type="Gene3D" id="1.10.510.10">
    <property type="entry name" value="Transferase(Phosphotransferase) domain 1"/>
    <property type="match status" value="1"/>
</dbReference>
<evidence type="ECO:0000259" key="1">
    <source>
        <dbReference type="Pfam" id="PF01636"/>
    </source>
</evidence>
<dbReference type="OrthoDB" id="1645186at2"/>
<name>Q8ERX2_OCEIH</name>
<evidence type="ECO:0000313" key="3">
    <source>
        <dbReference type="Proteomes" id="UP000000822"/>
    </source>
</evidence>
<dbReference type="SUPFAM" id="SSF56112">
    <property type="entry name" value="Protein kinase-like (PK-like)"/>
    <property type="match status" value="1"/>
</dbReference>
<proteinExistence type="predicted"/>
<reference evidence="2 3" key="1">
    <citation type="journal article" date="2001" name="FEMS Microbiol. Lett.">
        <title>Oceanobacillus iheyensis gen. nov., sp. nov., a deep-sea extremely halotolerant and alkaliphilic species isolated from a depth of 1050 m on the Iheya Ridge.</title>
        <authorList>
            <person name="Lu J."/>
            <person name="Nogi Y."/>
            <person name="Takami H."/>
        </authorList>
    </citation>
    <scope>NUCLEOTIDE SEQUENCE [LARGE SCALE GENOMIC DNA]</scope>
    <source>
        <strain evidence="3">DSM 14371 / CIP 107618 / JCM 11309 / KCTC 3954 / HTE831</strain>
    </source>
</reference>
<protein>
    <submittedName>
        <fullName evidence="2">Hypothetical conserved protein</fullName>
    </submittedName>
</protein>
<accession>Q8ERX2</accession>
<dbReference type="AlphaFoldDB" id="Q8ERX2"/>
<dbReference type="InterPro" id="IPR002575">
    <property type="entry name" value="Aminoglycoside_PTrfase"/>
</dbReference>
<dbReference type="RefSeq" id="WP_011065574.1">
    <property type="nucleotide sequence ID" value="NC_004193.1"/>
</dbReference>
<dbReference type="Proteomes" id="UP000000822">
    <property type="component" value="Chromosome"/>
</dbReference>
<sequence>MKLNEILNFHYGIKPIKTVALNGGWAALAYKISDSNNAYFLKVYEKSRSSTSKLTAFINQYATILVWLDNQTKLNGKIPLPISTFEGDYKCEDDCNVYLLYTYIDGGTVGSNTLSEKQIQELAEIISTLHSYGSNQIPFSTNLMVEDFELPFLNDFEIVLQKKLEEFPQIIKESITTYGQTLVNRIETIKNLSNQLKSSNLDFSLCHTDLHNWNLMQTVRLILIDWEGLKLAPVEADIMFLIDKPYFDKFISTYYKIHKRYVINEDALKFYRYRRNLEDIWEFIEQLLYEDISNDQQVEILNYINELVREFDLE</sequence>
<dbReference type="Gene3D" id="3.30.200.20">
    <property type="entry name" value="Phosphorylase Kinase, domain 1"/>
    <property type="match status" value="1"/>
</dbReference>
<gene>
    <name evidence="2" type="ordered locus">OB1175</name>
</gene>